<dbReference type="EMBL" id="RWGY01000045">
    <property type="protein sequence ID" value="TVU07064.1"/>
    <property type="molecule type" value="Genomic_DNA"/>
</dbReference>
<comment type="caution">
    <text evidence="1">The sequence shown here is derived from an EMBL/GenBank/DDBJ whole genome shotgun (WGS) entry which is preliminary data.</text>
</comment>
<dbReference type="Proteomes" id="UP000324897">
    <property type="component" value="Unassembled WGS sequence"/>
</dbReference>
<evidence type="ECO:0000313" key="2">
    <source>
        <dbReference type="Proteomes" id="UP000324897"/>
    </source>
</evidence>
<gene>
    <name evidence="1" type="ORF">EJB05_47104</name>
</gene>
<evidence type="ECO:0000313" key="1">
    <source>
        <dbReference type="EMBL" id="TVU07064.1"/>
    </source>
</evidence>
<name>A0A5J9T733_9POAL</name>
<organism evidence="1 2">
    <name type="scientific">Eragrostis curvula</name>
    <name type="common">weeping love grass</name>
    <dbReference type="NCBI Taxonomy" id="38414"/>
    <lineage>
        <taxon>Eukaryota</taxon>
        <taxon>Viridiplantae</taxon>
        <taxon>Streptophyta</taxon>
        <taxon>Embryophyta</taxon>
        <taxon>Tracheophyta</taxon>
        <taxon>Spermatophyta</taxon>
        <taxon>Magnoliopsida</taxon>
        <taxon>Liliopsida</taxon>
        <taxon>Poales</taxon>
        <taxon>Poaceae</taxon>
        <taxon>PACMAD clade</taxon>
        <taxon>Chloridoideae</taxon>
        <taxon>Eragrostideae</taxon>
        <taxon>Eragrostidinae</taxon>
        <taxon>Eragrostis</taxon>
    </lineage>
</organism>
<sequence>MDGHASPSTADCPSRPQNEIYTTLDPAYNLCPKAMENAETIRWRWRERPVDLMMGRYMYRTDILPCQESAIVIPPPDGANRVTRFLKPNLLRIYFTNKYLCAQVVHSSYINSDHCTFSNCKLSREAGETKHAIDP</sequence>
<reference evidence="1 2" key="1">
    <citation type="journal article" date="2019" name="Sci. Rep.">
        <title>A high-quality genome of Eragrostis curvula grass provides insights into Poaceae evolution and supports new strategies to enhance forage quality.</title>
        <authorList>
            <person name="Carballo J."/>
            <person name="Santos B.A.C.M."/>
            <person name="Zappacosta D."/>
            <person name="Garbus I."/>
            <person name="Selva J.P."/>
            <person name="Gallo C.A."/>
            <person name="Diaz A."/>
            <person name="Albertini E."/>
            <person name="Caccamo M."/>
            <person name="Echenique V."/>
        </authorList>
    </citation>
    <scope>NUCLEOTIDE SEQUENCE [LARGE SCALE GENOMIC DNA]</scope>
    <source>
        <strain evidence="2">cv. Victoria</strain>
        <tissue evidence="1">Leaf</tissue>
    </source>
</reference>
<feature type="non-terminal residue" evidence="1">
    <location>
        <position position="1"/>
    </location>
</feature>
<proteinExistence type="predicted"/>
<accession>A0A5J9T733</accession>
<dbReference type="Gramene" id="TVU07064">
    <property type="protein sequence ID" value="TVU07064"/>
    <property type="gene ID" value="EJB05_47104"/>
</dbReference>
<protein>
    <submittedName>
        <fullName evidence="1">Uncharacterized protein</fullName>
    </submittedName>
</protein>
<keyword evidence="2" id="KW-1185">Reference proteome</keyword>
<dbReference type="AlphaFoldDB" id="A0A5J9T733"/>